<dbReference type="InterPro" id="IPR001926">
    <property type="entry name" value="TrpB-like_PALP"/>
</dbReference>
<dbReference type="GO" id="GO:0030170">
    <property type="term" value="F:pyridoxal phosphate binding"/>
    <property type="evidence" value="ECO:0007669"/>
    <property type="project" value="InterPro"/>
</dbReference>
<protein>
    <recommendedName>
        <fullName evidence="4 9">Threonine synthase</fullName>
        <ecNumber evidence="4 9">4.2.3.1</ecNumber>
    </recommendedName>
</protein>
<dbReference type="PANTHER" id="PTHR48078">
    <property type="entry name" value="THREONINE DEHYDRATASE, MITOCHONDRIAL-RELATED"/>
    <property type="match status" value="1"/>
</dbReference>
<name>F2L1S9_THEU7</name>
<accession>F2L1S9</accession>
<evidence type="ECO:0000256" key="10">
    <source>
        <dbReference type="PIRSR" id="PIRSR604450-51"/>
    </source>
</evidence>
<evidence type="ECO:0000256" key="1">
    <source>
        <dbReference type="ARBA" id="ARBA00001933"/>
    </source>
</evidence>
<dbReference type="UniPathway" id="UPA00050">
    <property type="reaction ID" value="UER00065"/>
</dbReference>
<dbReference type="HOGENOM" id="CLU_028142_4_1_2"/>
<dbReference type="RefSeq" id="WP_013680270.1">
    <property type="nucleotide sequence ID" value="NC_015315.1"/>
</dbReference>
<feature type="modified residue" description="N6-(pyridoxal phosphate)lysine" evidence="10">
    <location>
        <position position="120"/>
    </location>
</feature>
<keyword evidence="7 10" id="KW-0663">Pyridoxal phosphate</keyword>
<reference key="2">
    <citation type="submission" date="2011-03" db="EMBL/GenBank/DDBJ databases">
        <title>Complete genome sequence of the thermoacidophilic crenarchaeon Thermoproteus uzoniensis 768-20.</title>
        <authorList>
            <person name="Mardanov A.V."/>
            <person name="Gumerov V.M."/>
            <person name="Beletsky A.V."/>
            <person name="Prokofeva M.I."/>
            <person name="Bonch-Osmolovskaya E.A."/>
            <person name="Ravin N.V."/>
            <person name="Skryabin K.G."/>
        </authorList>
    </citation>
    <scope>NUCLEOTIDE SEQUENCE</scope>
    <source>
        <strain>768-20</strain>
    </source>
</reference>
<feature type="domain" description="Tryptophan synthase beta chain-like PALP" evidence="11">
    <location>
        <begin position="88"/>
        <end position="370"/>
    </location>
</feature>
<dbReference type="NCBIfam" id="TIGR00260">
    <property type="entry name" value="thrC"/>
    <property type="match status" value="1"/>
</dbReference>
<evidence type="ECO:0000256" key="5">
    <source>
        <dbReference type="ARBA" id="ARBA00022605"/>
    </source>
</evidence>
<dbReference type="GO" id="GO:0004794">
    <property type="term" value="F:threonine deaminase activity"/>
    <property type="evidence" value="ECO:0007669"/>
    <property type="project" value="TreeGrafter"/>
</dbReference>
<dbReference type="GO" id="GO:0004795">
    <property type="term" value="F:threonine synthase activity"/>
    <property type="evidence" value="ECO:0007669"/>
    <property type="project" value="UniProtKB-UniRule"/>
</dbReference>
<dbReference type="EMBL" id="CP002590">
    <property type="protein sequence ID" value="AEA12935.1"/>
    <property type="molecule type" value="Genomic_DNA"/>
</dbReference>
<dbReference type="AlphaFoldDB" id="F2L1S9"/>
<dbReference type="Proteomes" id="UP000008138">
    <property type="component" value="Chromosome"/>
</dbReference>
<dbReference type="GO" id="GO:0009097">
    <property type="term" value="P:isoleucine biosynthetic process"/>
    <property type="evidence" value="ECO:0007669"/>
    <property type="project" value="TreeGrafter"/>
</dbReference>
<keyword evidence="13" id="KW-1185">Reference proteome</keyword>
<keyword evidence="6" id="KW-0791">Threonine biosynthesis</keyword>
<dbReference type="eggNOG" id="arCOG01434">
    <property type="taxonomic scope" value="Archaea"/>
</dbReference>
<keyword evidence="5" id="KW-0028">Amino-acid biosynthesis</keyword>
<dbReference type="EC" id="4.2.3.1" evidence="4 9"/>
<keyword evidence="8" id="KW-0456">Lyase</keyword>
<evidence type="ECO:0000256" key="3">
    <source>
        <dbReference type="ARBA" id="ARBA00005517"/>
    </source>
</evidence>
<evidence type="ECO:0000256" key="8">
    <source>
        <dbReference type="ARBA" id="ARBA00023239"/>
    </source>
</evidence>
<evidence type="ECO:0000259" key="11">
    <source>
        <dbReference type="Pfam" id="PF00291"/>
    </source>
</evidence>
<reference evidence="12 13" key="1">
    <citation type="journal article" date="2011" name="J. Bacteriol.">
        <title>Complete genome sequence of the thermoacidophilic crenarchaeon Thermoproteus uzoniensis 768-20.</title>
        <authorList>
            <person name="Mardanov A.V."/>
            <person name="Gumerov V.M."/>
            <person name="Beletsky A.V."/>
            <person name="Prokofeva M.I."/>
            <person name="Bonch-Osmolovskaya E.A."/>
            <person name="Ravin N.V."/>
            <person name="Skryabin K.G."/>
        </authorList>
    </citation>
    <scope>NUCLEOTIDE SEQUENCE [LARGE SCALE GENOMIC DNA]</scope>
    <source>
        <strain evidence="12 13">768-20</strain>
    </source>
</reference>
<dbReference type="GO" id="GO:0006565">
    <property type="term" value="P:L-serine catabolic process"/>
    <property type="evidence" value="ECO:0007669"/>
    <property type="project" value="TreeGrafter"/>
</dbReference>
<dbReference type="GO" id="GO:0003941">
    <property type="term" value="F:L-serine ammonia-lyase activity"/>
    <property type="evidence" value="ECO:0007669"/>
    <property type="project" value="TreeGrafter"/>
</dbReference>
<dbReference type="InterPro" id="IPR000634">
    <property type="entry name" value="Ser/Thr_deHydtase_PyrdxlP-BS"/>
</dbReference>
<dbReference type="STRING" id="999630.TUZN_1464"/>
<evidence type="ECO:0000256" key="7">
    <source>
        <dbReference type="ARBA" id="ARBA00022898"/>
    </source>
</evidence>
<dbReference type="KEGG" id="tuz:TUZN_1464"/>
<evidence type="ECO:0000313" key="13">
    <source>
        <dbReference type="Proteomes" id="UP000008138"/>
    </source>
</evidence>
<dbReference type="GO" id="GO:0006567">
    <property type="term" value="P:L-threonine catabolic process"/>
    <property type="evidence" value="ECO:0007669"/>
    <property type="project" value="TreeGrafter"/>
</dbReference>
<gene>
    <name evidence="12" type="ordered locus">TUZN_1464</name>
</gene>
<dbReference type="GO" id="GO:0009088">
    <property type="term" value="P:threonine biosynthetic process"/>
    <property type="evidence" value="ECO:0007669"/>
    <property type="project" value="UniProtKB-UniRule"/>
</dbReference>
<evidence type="ECO:0000256" key="4">
    <source>
        <dbReference type="ARBA" id="ARBA00013028"/>
    </source>
</evidence>
<dbReference type="SUPFAM" id="SSF53686">
    <property type="entry name" value="Tryptophan synthase beta subunit-like PLP-dependent enzymes"/>
    <property type="match status" value="1"/>
</dbReference>
<proteinExistence type="inferred from homology"/>
<comment type="cofactor">
    <cofactor evidence="1 10">
        <name>pyridoxal 5'-phosphate</name>
        <dbReference type="ChEBI" id="CHEBI:597326"/>
    </cofactor>
</comment>
<dbReference type="InterPro" id="IPR050147">
    <property type="entry name" value="Ser/Thr_Dehydratase"/>
</dbReference>
<dbReference type="InterPro" id="IPR004450">
    <property type="entry name" value="Thr_synthase-like"/>
</dbReference>
<evidence type="ECO:0000256" key="9">
    <source>
        <dbReference type="NCBIfam" id="TIGR00260"/>
    </source>
</evidence>
<evidence type="ECO:0000256" key="6">
    <source>
        <dbReference type="ARBA" id="ARBA00022697"/>
    </source>
</evidence>
<dbReference type="GeneID" id="10360988"/>
<evidence type="ECO:0000313" key="12">
    <source>
        <dbReference type="EMBL" id="AEA12935.1"/>
    </source>
</evidence>
<dbReference type="CDD" id="cd01563">
    <property type="entry name" value="Thr-synth_1"/>
    <property type="match status" value="1"/>
</dbReference>
<dbReference type="PROSITE" id="PS00165">
    <property type="entry name" value="DEHYDRATASE_SER_THR"/>
    <property type="match status" value="1"/>
</dbReference>
<evidence type="ECO:0000256" key="2">
    <source>
        <dbReference type="ARBA" id="ARBA00004979"/>
    </source>
</evidence>
<dbReference type="InterPro" id="IPR036052">
    <property type="entry name" value="TrpB-like_PALP_sf"/>
</dbReference>
<organism evidence="12 13">
    <name type="scientific">Thermoproteus uzoniensis (strain 768-20)</name>
    <dbReference type="NCBI Taxonomy" id="999630"/>
    <lineage>
        <taxon>Archaea</taxon>
        <taxon>Thermoproteota</taxon>
        <taxon>Thermoprotei</taxon>
        <taxon>Thermoproteales</taxon>
        <taxon>Thermoproteaceae</taxon>
        <taxon>Thermoproteus</taxon>
    </lineage>
</organism>
<sequence>MVYSRYNTAQCGGKVYIARRFVGYAFGDNNEVVLKCVVCGAEYGPDFRLFRCPRCGGLLDVVVKGKYWAPKGSGIWRYATMLPMKAGVTMGEGRTPLVESRLKRNLWVKFEGANPTGSFKDRGMALGVTVAREAGANKVIVASTGNTAASAAAYAARAGLKAYVVLPRGNVARGKLVQAALHGAEILAVEGYFDKALSLVVEYGTRYAYPLNSFNPWRLEGQKTLAYEVYEELGCPDNIVVPVGNAGNIYAIWKGFRELGELGLCNKLPRMIGVQAAGAAPLARAWREGSQSPLFVESPSTIASAIRIGKPVNWVKAFIAVRESGGMFVEVDDADILRAQLALARVDGVGAEPAGAASVAGALALDLPGISVAVVTGHALKDPDVVEVRTTPVASQEELVSVLSR</sequence>
<dbReference type="Gene3D" id="3.40.50.1100">
    <property type="match status" value="2"/>
</dbReference>
<comment type="similarity">
    <text evidence="3">Belongs to the threonine synthase family.</text>
</comment>
<dbReference type="Pfam" id="PF00291">
    <property type="entry name" value="PALP"/>
    <property type="match status" value="1"/>
</dbReference>
<comment type="pathway">
    <text evidence="2">Amino-acid biosynthesis; L-threonine biosynthesis; L-threonine from L-aspartate: step 5/5.</text>
</comment>
<dbReference type="PANTHER" id="PTHR48078:SF6">
    <property type="entry name" value="L-THREONINE DEHYDRATASE CATABOLIC TDCB"/>
    <property type="match status" value="1"/>
</dbReference>